<dbReference type="PANTHER" id="PTHR41930:SF1">
    <property type="entry name" value="DEPHOSPHO-COA KINASE"/>
    <property type="match status" value="1"/>
</dbReference>
<comment type="caution">
    <text evidence="1">The sequence shown here is derived from an EMBL/GenBank/DDBJ whole genome shotgun (WGS) entry which is preliminary data.</text>
</comment>
<evidence type="ECO:0008006" key="3">
    <source>
        <dbReference type="Google" id="ProtNLM"/>
    </source>
</evidence>
<evidence type="ECO:0000313" key="1">
    <source>
        <dbReference type="EMBL" id="PCK31579.1"/>
    </source>
</evidence>
<keyword evidence="2" id="KW-1185">Reference proteome</keyword>
<proteinExistence type="predicted"/>
<reference evidence="2" key="1">
    <citation type="journal article" date="2019" name="Genome Announc.">
        <title>Draft Genome Sequence of Pseudoalteromonas piscicida Strain 36Y ROTHPW, an Hypersaline Seawater Isolate from the South Coast of Sonora, Mexico.</title>
        <authorList>
            <person name="Sanchez-Diaz R."/>
            <person name="Molina-Garza Z.J."/>
            <person name="Cruz-Suarez L.E."/>
            <person name="Selvin J."/>
            <person name="Kiran G.S."/>
            <person name="Ibarra-Gamez J.C."/>
            <person name="Gomez-Gil B."/>
            <person name="Galaviz-Silva L."/>
        </authorList>
    </citation>
    <scope>NUCLEOTIDE SEQUENCE [LARGE SCALE GENOMIC DNA]</scope>
    <source>
        <strain evidence="2">36Y_RITHPW</strain>
    </source>
</reference>
<name>A0A2A5JQH5_PSEO7</name>
<sequence>MILSNWLICGRSAAGKTTAANVFASLNYHVVSAGDFFRSLVRDKTKAKSKLELLNLGAEFMTNYGSGELTQQLYLKTLSNKPNVVEGVRPLQTLLELKVLLNAQVIYIDASEESRVKRLTERDHLSTQELEVELSHPLEKSVDTLSSHADHIIHNNGNLQLFEHNIRQLILGNRNDQ</sequence>
<dbReference type="Pfam" id="PF13207">
    <property type="entry name" value="AAA_17"/>
    <property type="match status" value="1"/>
</dbReference>
<dbReference type="AlphaFoldDB" id="A0A2A5JQH5"/>
<dbReference type="EMBL" id="NKHF01000051">
    <property type="protein sequence ID" value="PCK31579.1"/>
    <property type="molecule type" value="Genomic_DNA"/>
</dbReference>
<gene>
    <name evidence="1" type="ORF">CEX98_11475</name>
</gene>
<dbReference type="InterPro" id="IPR027417">
    <property type="entry name" value="P-loop_NTPase"/>
</dbReference>
<accession>A0A2A5JQH5</accession>
<dbReference type="Gene3D" id="3.40.50.300">
    <property type="entry name" value="P-loop containing nucleotide triphosphate hydrolases"/>
    <property type="match status" value="1"/>
</dbReference>
<protein>
    <recommendedName>
        <fullName evidence="3">Dephospho-CoA kinase</fullName>
    </recommendedName>
</protein>
<dbReference type="RefSeq" id="WP_099642216.1">
    <property type="nucleotide sequence ID" value="NZ_NKHF01000051.1"/>
</dbReference>
<organism evidence="1 2">
    <name type="scientific">Pseudoalteromonas piscicida</name>
    <dbReference type="NCBI Taxonomy" id="43662"/>
    <lineage>
        <taxon>Bacteria</taxon>
        <taxon>Pseudomonadati</taxon>
        <taxon>Pseudomonadota</taxon>
        <taxon>Gammaproteobacteria</taxon>
        <taxon>Alteromonadales</taxon>
        <taxon>Pseudoalteromonadaceae</taxon>
        <taxon>Pseudoalteromonas</taxon>
    </lineage>
</organism>
<dbReference type="Proteomes" id="UP000228621">
    <property type="component" value="Unassembled WGS sequence"/>
</dbReference>
<dbReference type="PANTHER" id="PTHR41930">
    <property type="entry name" value="UPF0200 PROTEIN MJ1399"/>
    <property type="match status" value="1"/>
</dbReference>
<dbReference type="OrthoDB" id="9812943at2"/>
<dbReference type="SUPFAM" id="SSF52540">
    <property type="entry name" value="P-loop containing nucleoside triphosphate hydrolases"/>
    <property type="match status" value="1"/>
</dbReference>
<evidence type="ECO:0000313" key="2">
    <source>
        <dbReference type="Proteomes" id="UP000228621"/>
    </source>
</evidence>